<evidence type="ECO:0000259" key="2">
    <source>
        <dbReference type="Pfam" id="PF21302"/>
    </source>
</evidence>
<comment type="caution">
    <text evidence="3">The sequence shown here is derived from an EMBL/GenBank/DDBJ whole genome shotgun (WGS) entry which is preliminary data.</text>
</comment>
<accession>A0ABS6GPG1</accession>
<dbReference type="InterPro" id="IPR016718">
    <property type="entry name" value="rRNA_m1G-MeTrfase_A_prd"/>
</dbReference>
<evidence type="ECO:0000259" key="1">
    <source>
        <dbReference type="Pfam" id="PF13649"/>
    </source>
</evidence>
<dbReference type="PIRSF" id="PIRSF018249">
    <property type="entry name" value="MyrA_prd"/>
    <property type="match status" value="1"/>
</dbReference>
<dbReference type="EMBL" id="JAHLZF010000009">
    <property type="protein sequence ID" value="MBU6080830.1"/>
    <property type="molecule type" value="Genomic_DNA"/>
</dbReference>
<dbReference type="Proteomes" id="UP000812672">
    <property type="component" value="Unassembled WGS sequence"/>
</dbReference>
<organism evidence="3 4">
    <name type="scientific">Allobacillus halotolerans</name>
    <dbReference type="NCBI Taxonomy" id="570278"/>
    <lineage>
        <taxon>Bacteria</taxon>
        <taxon>Bacillati</taxon>
        <taxon>Bacillota</taxon>
        <taxon>Bacilli</taxon>
        <taxon>Bacillales</taxon>
        <taxon>Bacillaceae</taxon>
        <taxon>Allobacillus</taxon>
    </lineage>
</organism>
<evidence type="ECO:0000313" key="4">
    <source>
        <dbReference type="Proteomes" id="UP000812672"/>
    </source>
</evidence>
<protein>
    <submittedName>
        <fullName evidence="3">Methyltransferase domain-containing protein</fullName>
    </submittedName>
</protein>
<evidence type="ECO:0000313" key="3">
    <source>
        <dbReference type="EMBL" id="MBU6080830.1"/>
    </source>
</evidence>
<sequence length="300" mass="33759">MEILLYWKEALKLSSIEESAKRIQHHEQQLRCPICHQPIRIGESNKLICTNRHSFDLAKQGYVNLLNQPSDSQYDKKLFASRRQIITETGLYHLLHKKIAEIVAENLPEAGQYMILDAGSGEGSHLHEVVKSQQEPTVSGIGIDISKEGVKMAAGQYKDQMWFVADLANLPIADQSVAVIMNILSPANYQEFKRVLVDDGLIIKVVPRSDYLAELREAIGKKEAQAYDNKKITSLFGEHFQLIDVISLTNQVELTAQERKHLSQMAPLAWHADQEKIDRFVHGSSGNVTVDLDVLVGKHS</sequence>
<keyword evidence="3" id="KW-0489">Methyltransferase</keyword>
<proteinExistence type="predicted"/>
<feature type="domain" description="23S rRNA (guanine(745)-N(1))-methyltransferase N-terminal" evidence="2">
    <location>
        <begin position="31"/>
        <end position="66"/>
    </location>
</feature>
<keyword evidence="4" id="KW-1185">Reference proteome</keyword>
<gene>
    <name evidence="3" type="ORF">KQ486_07345</name>
</gene>
<dbReference type="GO" id="GO:0008168">
    <property type="term" value="F:methyltransferase activity"/>
    <property type="evidence" value="ECO:0007669"/>
    <property type="project" value="UniProtKB-KW"/>
</dbReference>
<name>A0ABS6GPG1_9BACI</name>
<reference evidence="3 4" key="1">
    <citation type="journal article" date="2011" name="Int. J. Syst. Evol. Microbiol.">
        <title>Allobacillus halotolerans gen. nov., sp. nov. isolated from shrimp paste.</title>
        <authorList>
            <person name="Sheu S.Y."/>
            <person name="Arun A.B."/>
            <person name="Jiang S.R."/>
            <person name="Young C.C."/>
            <person name="Chen W.M."/>
        </authorList>
    </citation>
    <scope>NUCLEOTIDE SEQUENCE [LARGE SCALE GENOMIC DNA]</scope>
    <source>
        <strain evidence="3 4">LMG 24826</strain>
    </source>
</reference>
<keyword evidence="3" id="KW-0808">Transferase</keyword>
<dbReference type="InterPro" id="IPR041698">
    <property type="entry name" value="Methyltransf_25"/>
</dbReference>
<feature type="domain" description="Methyltransferase" evidence="1">
    <location>
        <begin position="115"/>
        <end position="199"/>
    </location>
</feature>
<dbReference type="Pfam" id="PF13649">
    <property type="entry name" value="Methyltransf_25"/>
    <property type="match status" value="1"/>
</dbReference>
<dbReference type="InterPro" id="IPR048647">
    <property type="entry name" value="RlmA_N"/>
</dbReference>
<dbReference type="GO" id="GO:0032259">
    <property type="term" value="P:methylation"/>
    <property type="evidence" value="ECO:0007669"/>
    <property type="project" value="UniProtKB-KW"/>
</dbReference>
<dbReference type="Pfam" id="PF21302">
    <property type="entry name" value="Zn_ribbon_RlmA"/>
    <property type="match status" value="1"/>
</dbReference>